<gene>
    <name evidence="3" type="primary">LOC107765577</name>
</gene>
<evidence type="ECO:0000259" key="2">
    <source>
        <dbReference type="Pfam" id="PF22936"/>
    </source>
</evidence>
<dbReference type="AlphaFoldDB" id="A0A1S3XII5"/>
<sequence>MANNTDAENTIDTTNIGATSVAPVPVALSYARPFLDVSNIKIFAKENFKRWQERIFSLLDVYGVAHVLLHPQPSPDTDNKIVESWQHANKVYRHTILQTISNELFGVYCSYKEAKAIWEALIKKFTAEDSTKQKFIVEKFYQWQMRDDKEMNVQINEFQKLLEDFKAEGMSLLEKFIAGVLIEKLLDSWSDYKNNLKHKQKNFTIEKIVIHILIEDSNRKESAKVRMTALKANLVQSNNNNHKSAGIEQEIKGKTNTPKANLAEGGDIIAAVISQVNIVAHAKEWVVDSGATRHICANREAFSSYTHVEDNREEVYLGDSSITKVLGKGKVLLKLTLGKTLALVDVLHVPTMRANLISISLLGRVGVKVSFESDKIIFSLFVSIFILYTIFVTK</sequence>
<dbReference type="OrthoDB" id="1304348at2759"/>
<dbReference type="PANTHER" id="PTHR47592:SF22">
    <property type="entry name" value="MYB_SANT-LIKE DOMAIN-CONTAINING PROTEIN"/>
    <property type="match status" value="1"/>
</dbReference>
<keyword evidence="1" id="KW-1133">Transmembrane helix</keyword>
<name>A0A1S3XII5_TOBAC</name>
<evidence type="ECO:0000313" key="3">
    <source>
        <dbReference type="RefSeq" id="XP_016439728.1"/>
    </source>
</evidence>
<dbReference type="RefSeq" id="XP_016439728.1">
    <property type="nucleotide sequence ID" value="XM_016584242.1"/>
</dbReference>
<feature type="domain" description="Retrovirus-related Pol polyprotein from transposon TNT 1-94-like beta-barrel" evidence="2">
    <location>
        <begin position="285"/>
        <end position="363"/>
    </location>
</feature>
<reference evidence="3" key="1">
    <citation type="submission" date="2025-08" db="UniProtKB">
        <authorList>
            <consortium name="RefSeq"/>
        </authorList>
    </citation>
    <scope>IDENTIFICATION</scope>
</reference>
<dbReference type="Pfam" id="PF22936">
    <property type="entry name" value="Pol_BBD"/>
    <property type="match status" value="1"/>
</dbReference>
<evidence type="ECO:0000256" key="1">
    <source>
        <dbReference type="SAM" id="Phobius"/>
    </source>
</evidence>
<accession>A0A1S3XII5</accession>
<keyword evidence="1" id="KW-0472">Membrane</keyword>
<protein>
    <recommendedName>
        <fullName evidence="2">Retrovirus-related Pol polyprotein from transposon TNT 1-94-like beta-barrel domain-containing protein</fullName>
    </recommendedName>
</protein>
<feature type="transmembrane region" description="Helical" evidence="1">
    <location>
        <begin position="376"/>
        <end position="393"/>
    </location>
</feature>
<dbReference type="PANTHER" id="PTHR47592">
    <property type="entry name" value="PBF68 PROTEIN"/>
    <property type="match status" value="1"/>
</dbReference>
<keyword evidence="1" id="KW-0812">Transmembrane</keyword>
<dbReference type="OMA" id="SATKHIC"/>
<dbReference type="InterPro" id="IPR054722">
    <property type="entry name" value="PolX-like_BBD"/>
</dbReference>
<dbReference type="PaxDb" id="4097-A0A1S3XII5"/>
<organism evidence="3">
    <name type="scientific">Nicotiana tabacum</name>
    <name type="common">Common tobacco</name>
    <dbReference type="NCBI Taxonomy" id="4097"/>
    <lineage>
        <taxon>Eukaryota</taxon>
        <taxon>Viridiplantae</taxon>
        <taxon>Streptophyta</taxon>
        <taxon>Embryophyta</taxon>
        <taxon>Tracheophyta</taxon>
        <taxon>Spermatophyta</taxon>
        <taxon>Magnoliopsida</taxon>
        <taxon>eudicotyledons</taxon>
        <taxon>Gunneridae</taxon>
        <taxon>Pentapetalae</taxon>
        <taxon>asterids</taxon>
        <taxon>lamiids</taxon>
        <taxon>Solanales</taxon>
        <taxon>Solanaceae</taxon>
        <taxon>Nicotianoideae</taxon>
        <taxon>Nicotianeae</taxon>
        <taxon>Nicotiana</taxon>
    </lineage>
</organism>
<dbReference type="Pfam" id="PF14223">
    <property type="entry name" value="Retrotran_gag_2"/>
    <property type="match status" value="1"/>
</dbReference>
<dbReference type="KEGG" id="nta:107765577"/>
<proteinExistence type="predicted"/>